<name>X1KLI0_9ZZZZ</name>
<protein>
    <recommendedName>
        <fullName evidence="1">HTH hxlR-type domain-containing protein</fullName>
    </recommendedName>
</protein>
<dbReference type="InterPro" id="IPR036390">
    <property type="entry name" value="WH_DNA-bd_sf"/>
</dbReference>
<dbReference type="Pfam" id="PF01638">
    <property type="entry name" value="HxlR"/>
    <property type="match status" value="1"/>
</dbReference>
<proteinExistence type="predicted"/>
<dbReference type="SUPFAM" id="SSF46785">
    <property type="entry name" value="Winged helix' DNA-binding domain"/>
    <property type="match status" value="1"/>
</dbReference>
<dbReference type="InterPro" id="IPR002577">
    <property type="entry name" value="HTH_HxlR"/>
</dbReference>
<dbReference type="Gene3D" id="1.10.10.10">
    <property type="entry name" value="Winged helix-like DNA-binding domain superfamily/Winged helix DNA-binding domain"/>
    <property type="match status" value="1"/>
</dbReference>
<comment type="caution">
    <text evidence="2">The sequence shown here is derived from an EMBL/GenBank/DDBJ whole genome shotgun (WGS) entry which is preliminary data.</text>
</comment>
<feature type="domain" description="HTH hxlR-type" evidence="1">
    <location>
        <begin position="18"/>
        <end position="87"/>
    </location>
</feature>
<feature type="non-terminal residue" evidence="2">
    <location>
        <position position="1"/>
    </location>
</feature>
<organism evidence="2">
    <name type="scientific">marine sediment metagenome</name>
    <dbReference type="NCBI Taxonomy" id="412755"/>
    <lineage>
        <taxon>unclassified sequences</taxon>
        <taxon>metagenomes</taxon>
        <taxon>ecological metagenomes</taxon>
    </lineage>
</organism>
<accession>X1KLI0</accession>
<reference evidence="2" key="1">
    <citation type="journal article" date="2014" name="Front. Microbiol.">
        <title>High frequency of phylogenetically diverse reductive dehalogenase-homologous genes in deep subseafloor sedimentary metagenomes.</title>
        <authorList>
            <person name="Kawai M."/>
            <person name="Futagami T."/>
            <person name="Toyoda A."/>
            <person name="Takaki Y."/>
            <person name="Nishi S."/>
            <person name="Hori S."/>
            <person name="Arai W."/>
            <person name="Tsubouchi T."/>
            <person name="Morono Y."/>
            <person name="Uchiyama I."/>
            <person name="Ito T."/>
            <person name="Fujiyama A."/>
            <person name="Inagaki F."/>
            <person name="Takami H."/>
        </authorList>
    </citation>
    <scope>NUCLEOTIDE SEQUENCE</scope>
    <source>
        <strain evidence="2">Expedition CK06-06</strain>
    </source>
</reference>
<dbReference type="AlphaFoldDB" id="X1KLI0"/>
<evidence type="ECO:0000313" key="2">
    <source>
        <dbReference type="EMBL" id="GAH82943.1"/>
    </source>
</evidence>
<sequence>YMTRFVELEQTKGTLETLMVLFKKGDMRSTYLINSISVSRETFYKIVKTLKKHELVKKLYIEDQDILTWSLTPKGKEIAKLLIEIEKKLNL</sequence>
<gene>
    <name evidence="2" type="ORF">S03H2_59529</name>
</gene>
<dbReference type="InterPro" id="IPR036388">
    <property type="entry name" value="WH-like_DNA-bd_sf"/>
</dbReference>
<evidence type="ECO:0000259" key="1">
    <source>
        <dbReference type="Pfam" id="PF01638"/>
    </source>
</evidence>
<dbReference type="EMBL" id="BARU01038281">
    <property type="protein sequence ID" value="GAH82943.1"/>
    <property type="molecule type" value="Genomic_DNA"/>
</dbReference>